<dbReference type="InterPro" id="IPR007360">
    <property type="entry name" value="SirB"/>
</dbReference>
<evidence type="ECO:0000256" key="1">
    <source>
        <dbReference type="SAM" id="Phobius"/>
    </source>
</evidence>
<feature type="transmembrane region" description="Helical" evidence="1">
    <location>
        <begin position="97"/>
        <end position="115"/>
    </location>
</feature>
<dbReference type="PANTHER" id="PTHR39594:SF1">
    <property type="entry name" value="PROTEIN YCHQ"/>
    <property type="match status" value="1"/>
</dbReference>
<evidence type="ECO:0000313" key="3">
    <source>
        <dbReference type="Proteomes" id="UP001528411"/>
    </source>
</evidence>
<dbReference type="RefSeq" id="WP_272179869.1">
    <property type="nucleotide sequence ID" value="NZ_JAQOMS010000002.1"/>
</dbReference>
<dbReference type="PIRSF" id="PIRSF005610">
    <property type="entry name" value="SirB"/>
    <property type="match status" value="1"/>
</dbReference>
<sequence length="120" mass="13588">MYFAVKHSHLSFCAAKRSIFYYRFYRFKIQNRPKTRFLAIAPHIIDTFLLISAVAMCFVIEQYPIQTDWLTAKVLFVIGYIGFAIVAIKSAKPAKSYSFLAAATVCLLFAGKIAATKSVF</sequence>
<comment type="caution">
    <text evidence="2">The sequence shown here is derived from an EMBL/GenBank/DDBJ whole genome shotgun (WGS) entry which is preliminary data.</text>
</comment>
<dbReference type="PANTHER" id="PTHR39594">
    <property type="entry name" value="PROTEIN YCHQ"/>
    <property type="match status" value="1"/>
</dbReference>
<organism evidence="2 3">
    <name type="scientific">Psychrosphaera algicola</name>
    <dbReference type="NCBI Taxonomy" id="3023714"/>
    <lineage>
        <taxon>Bacteria</taxon>
        <taxon>Pseudomonadati</taxon>
        <taxon>Pseudomonadota</taxon>
        <taxon>Gammaproteobacteria</taxon>
        <taxon>Alteromonadales</taxon>
        <taxon>Pseudoalteromonadaceae</taxon>
        <taxon>Psychrosphaera</taxon>
    </lineage>
</organism>
<keyword evidence="1" id="KW-1133">Transmembrane helix</keyword>
<dbReference type="EMBL" id="JAQOMS010000002">
    <property type="protein sequence ID" value="MDC2888177.1"/>
    <property type="molecule type" value="Genomic_DNA"/>
</dbReference>
<feature type="transmembrane region" description="Helical" evidence="1">
    <location>
        <begin position="69"/>
        <end position="88"/>
    </location>
</feature>
<feature type="transmembrane region" description="Helical" evidence="1">
    <location>
        <begin position="37"/>
        <end position="63"/>
    </location>
</feature>
<accession>A0ABT5F9H5</accession>
<dbReference type="Pfam" id="PF04247">
    <property type="entry name" value="SirB"/>
    <property type="match status" value="1"/>
</dbReference>
<dbReference type="Proteomes" id="UP001528411">
    <property type="component" value="Unassembled WGS sequence"/>
</dbReference>
<keyword evidence="3" id="KW-1185">Reference proteome</keyword>
<protein>
    <submittedName>
        <fullName evidence="2">SirB2 family protein</fullName>
    </submittedName>
</protein>
<proteinExistence type="predicted"/>
<reference evidence="2 3" key="1">
    <citation type="submission" date="2023-01" db="EMBL/GenBank/DDBJ databases">
        <title>Psychrosphaera sp. nov., isolated from marine algae.</title>
        <authorList>
            <person name="Bayburt H."/>
            <person name="Choi B.J."/>
            <person name="Kim J.M."/>
            <person name="Choi D.G."/>
            <person name="Jeon C.O."/>
        </authorList>
    </citation>
    <scope>NUCLEOTIDE SEQUENCE [LARGE SCALE GENOMIC DNA]</scope>
    <source>
        <strain evidence="2 3">G1-22</strain>
    </source>
</reference>
<name>A0ABT5F9H5_9GAMM</name>
<keyword evidence="1" id="KW-0472">Membrane</keyword>
<evidence type="ECO:0000313" key="2">
    <source>
        <dbReference type="EMBL" id="MDC2888177.1"/>
    </source>
</evidence>
<keyword evidence="1" id="KW-0812">Transmembrane</keyword>
<gene>
    <name evidence="2" type="ORF">PN838_04355</name>
</gene>